<evidence type="ECO:0000256" key="2">
    <source>
        <dbReference type="ARBA" id="ARBA00022448"/>
    </source>
</evidence>
<keyword evidence="6" id="KW-0406">Ion transport</keyword>
<dbReference type="InterPro" id="IPR050153">
    <property type="entry name" value="Metal_Ion_Import_ABC"/>
</dbReference>
<protein>
    <submittedName>
        <fullName evidence="8">ABC transporter ATP-binding protein</fullName>
    </submittedName>
</protein>
<dbReference type="PROSITE" id="PS00211">
    <property type="entry name" value="ABC_TRANSPORTER_1"/>
    <property type="match status" value="1"/>
</dbReference>
<evidence type="ECO:0000256" key="6">
    <source>
        <dbReference type="ARBA" id="ARBA00023065"/>
    </source>
</evidence>
<proteinExistence type="inferred from homology"/>
<dbReference type="InterPro" id="IPR027417">
    <property type="entry name" value="P-loop_NTPase"/>
</dbReference>
<evidence type="ECO:0000256" key="5">
    <source>
        <dbReference type="ARBA" id="ARBA00022906"/>
    </source>
</evidence>
<dbReference type="PANTHER" id="PTHR42734">
    <property type="entry name" value="METAL TRANSPORT SYSTEM ATP-BINDING PROTEIN TM_0124-RELATED"/>
    <property type="match status" value="1"/>
</dbReference>
<dbReference type="Pfam" id="PF00005">
    <property type="entry name" value="ABC_tran"/>
    <property type="match status" value="1"/>
</dbReference>
<evidence type="ECO:0000256" key="3">
    <source>
        <dbReference type="ARBA" id="ARBA00022741"/>
    </source>
</evidence>
<dbReference type="Gene3D" id="3.40.50.300">
    <property type="entry name" value="P-loop containing nucleotide triphosphate hydrolases"/>
    <property type="match status" value="1"/>
</dbReference>
<dbReference type="GO" id="GO:0005524">
    <property type="term" value="F:ATP binding"/>
    <property type="evidence" value="ECO:0007669"/>
    <property type="project" value="UniProtKB-KW"/>
</dbReference>
<dbReference type="CDD" id="cd03214">
    <property type="entry name" value="ABC_Iron-Siderophores_B12_Hemin"/>
    <property type="match status" value="1"/>
</dbReference>
<dbReference type="PROSITE" id="PS50893">
    <property type="entry name" value="ABC_TRANSPORTER_2"/>
    <property type="match status" value="1"/>
</dbReference>
<evidence type="ECO:0000256" key="1">
    <source>
        <dbReference type="ARBA" id="ARBA00005417"/>
    </source>
</evidence>
<dbReference type="InterPro" id="IPR003593">
    <property type="entry name" value="AAA+_ATPase"/>
</dbReference>
<dbReference type="SUPFAM" id="SSF52540">
    <property type="entry name" value="P-loop containing nucleoside triphosphate hydrolases"/>
    <property type="match status" value="1"/>
</dbReference>
<keyword evidence="4 8" id="KW-0067">ATP-binding</keyword>
<sequence>MERMTPLVVARDLAIGHRGKALISGVDLRLDAGRVLCLLGPNGAGKTTLFRTLLGLIPPVAGQITLDGQPLAQLTRTRIARHLAHVPQALTTPFAFTALDIVLMGAAAGLGHFDRPGKAEVQRAMAALDMLGIADLAQSEVTRLSGGQRQLVLIARALAQDASAIVMDEPTASLDFANRIRVGKAIKRLASAGIGVILSSHDPDQAAALGDSALLMNRQGVIACGPIDEAMTAENLTALYGITVRRE</sequence>
<evidence type="ECO:0000313" key="8">
    <source>
        <dbReference type="EMBL" id="QRZ12518.1"/>
    </source>
</evidence>
<evidence type="ECO:0000256" key="4">
    <source>
        <dbReference type="ARBA" id="ARBA00022840"/>
    </source>
</evidence>
<dbReference type="SMART" id="SM00382">
    <property type="entry name" value="AAA"/>
    <property type="match status" value="1"/>
</dbReference>
<gene>
    <name evidence="8" type="ORF">JWJ88_07810</name>
</gene>
<evidence type="ECO:0000259" key="7">
    <source>
        <dbReference type="PROSITE" id="PS50893"/>
    </source>
</evidence>
<dbReference type="Proteomes" id="UP000663629">
    <property type="component" value="Chromosome 1"/>
</dbReference>
<feature type="domain" description="ABC transporter" evidence="7">
    <location>
        <begin position="8"/>
        <end position="243"/>
    </location>
</feature>
<keyword evidence="3" id="KW-0547">Nucleotide-binding</keyword>
<reference evidence="8 9" key="1">
    <citation type="submission" date="2021-02" db="EMBL/GenBank/DDBJ databases">
        <title>Paracoccus methylovroum sp.nov., a new methanol and methylamine utilizing methylotrophic denitrifer.</title>
        <authorList>
            <person name="Timsy T."/>
            <person name="Behrendt U."/>
            <person name="Ulrich A."/>
            <person name="Spanner T."/>
            <person name="Foesel B.U."/>
            <person name="Horn M.A."/>
            <person name="Kolb S."/>
        </authorList>
    </citation>
    <scope>NUCLEOTIDE SEQUENCE [LARGE SCALE GENOMIC DNA]</scope>
    <source>
        <strain evidence="8 9">H4-D09</strain>
    </source>
</reference>
<dbReference type="InterPro" id="IPR003439">
    <property type="entry name" value="ABC_transporter-like_ATP-bd"/>
</dbReference>
<comment type="similarity">
    <text evidence="1">Belongs to the ABC transporter superfamily.</text>
</comment>
<organism evidence="8 9">
    <name type="scientific">Paracoccus methylovorus</name>
    <dbReference type="NCBI Taxonomy" id="2812658"/>
    <lineage>
        <taxon>Bacteria</taxon>
        <taxon>Pseudomonadati</taxon>
        <taxon>Pseudomonadota</taxon>
        <taxon>Alphaproteobacteria</taxon>
        <taxon>Rhodobacterales</taxon>
        <taxon>Paracoccaceae</taxon>
        <taxon>Paracoccus</taxon>
    </lineage>
</organism>
<keyword evidence="5" id="KW-0862">Zinc</keyword>
<name>A0ABX7JE57_9RHOB</name>
<dbReference type="PANTHER" id="PTHR42734:SF6">
    <property type="entry name" value="MOLYBDATE IMPORT ATP-BINDING PROTEIN MOLC"/>
    <property type="match status" value="1"/>
</dbReference>
<dbReference type="InterPro" id="IPR017871">
    <property type="entry name" value="ABC_transporter-like_CS"/>
</dbReference>
<evidence type="ECO:0000313" key="9">
    <source>
        <dbReference type="Proteomes" id="UP000663629"/>
    </source>
</evidence>
<keyword evidence="2" id="KW-0813">Transport</keyword>
<keyword evidence="9" id="KW-1185">Reference proteome</keyword>
<dbReference type="EMBL" id="CP070368">
    <property type="protein sequence ID" value="QRZ12518.1"/>
    <property type="molecule type" value="Genomic_DNA"/>
</dbReference>
<keyword evidence="5" id="KW-0864">Zinc transport</keyword>
<accession>A0ABX7JE57</accession>